<name>A0A166E946_9AGAM</name>
<evidence type="ECO:0000313" key="3">
    <source>
        <dbReference type="EMBL" id="KZT39333.1"/>
    </source>
</evidence>
<keyword evidence="4" id="KW-1185">Reference proteome</keyword>
<feature type="compositionally biased region" description="Basic and acidic residues" evidence="1">
    <location>
        <begin position="194"/>
        <end position="207"/>
    </location>
</feature>
<sequence length="250" mass="27148">MPAHPQFPSSTSRPLIPTFTASIHSVNPFATIVPTPIPNNGSSSTKSSSTQTNVTVVIMTILFGLGSLYLIYRAFRPGKCDENPPSSPTPSEIQLEEQHIQRLRADRAPPGFPFRLSNPFRPSRSATRESRRATVEDQGDLPRYDADHLPDYDPERERTGSPVEMSELDLGSHRDHDGEDGNDEVPLLRAGGGDGRHGDEHAVHEGGDVTTGVQRTYSGPAPEYEVIAHSADPSLEGPHNALRLNSSVTA</sequence>
<feature type="compositionally biased region" description="Basic and acidic residues" evidence="1">
    <location>
        <begin position="96"/>
        <end position="107"/>
    </location>
</feature>
<organism evidence="3 4">
    <name type="scientific">Sistotremastrum suecicum HHB10207 ss-3</name>
    <dbReference type="NCBI Taxonomy" id="1314776"/>
    <lineage>
        <taxon>Eukaryota</taxon>
        <taxon>Fungi</taxon>
        <taxon>Dikarya</taxon>
        <taxon>Basidiomycota</taxon>
        <taxon>Agaricomycotina</taxon>
        <taxon>Agaricomycetes</taxon>
        <taxon>Sistotremastrales</taxon>
        <taxon>Sistotremastraceae</taxon>
        <taxon>Sistotremastrum</taxon>
    </lineage>
</organism>
<evidence type="ECO:0000256" key="2">
    <source>
        <dbReference type="SAM" id="Phobius"/>
    </source>
</evidence>
<feature type="transmembrane region" description="Helical" evidence="2">
    <location>
        <begin position="54"/>
        <end position="72"/>
    </location>
</feature>
<dbReference type="Proteomes" id="UP000076798">
    <property type="component" value="Unassembled WGS sequence"/>
</dbReference>
<evidence type="ECO:0000256" key="1">
    <source>
        <dbReference type="SAM" id="MobiDB-lite"/>
    </source>
</evidence>
<accession>A0A166E946</accession>
<keyword evidence="2" id="KW-0472">Membrane</keyword>
<protein>
    <submittedName>
        <fullName evidence="3">Uncharacterized protein</fullName>
    </submittedName>
</protein>
<proteinExistence type="predicted"/>
<feature type="region of interest" description="Disordered" evidence="1">
    <location>
        <begin position="81"/>
        <end position="217"/>
    </location>
</feature>
<evidence type="ECO:0000313" key="4">
    <source>
        <dbReference type="Proteomes" id="UP000076798"/>
    </source>
</evidence>
<reference evidence="3 4" key="1">
    <citation type="journal article" date="2016" name="Mol. Biol. Evol.">
        <title>Comparative Genomics of Early-Diverging Mushroom-Forming Fungi Provides Insights into the Origins of Lignocellulose Decay Capabilities.</title>
        <authorList>
            <person name="Nagy L.G."/>
            <person name="Riley R."/>
            <person name="Tritt A."/>
            <person name="Adam C."/>
            <person name="Daum C."/>
            <person name="Floudas D."/>
            <person name="Sun H."/>
            <person name="Yadav J.S."/>
            <person name="Pangilinan J."/>
            <person name="Larsson K.H."/>
            <person name="Matsuura K."/>
            <person name="Barry K."/>
            <person name="Labutti K."/>
            <person name="Kuo R."/>
            <person name="Ohm R.A."/>
            <person name="Bhattacharya S.S."/>
            <person name="Shirouzu T."/>
            <person name="Yoshinaga Y."/>
            <person name="Martin F.M."/>
            <person name="Grigoriev I.V."/>
            <person name="Hibbett D.S."/>
        </authorList>
    </citation>
    <scope>NUCLEOTIDE SEQUENCE [LARGE SCALE GENOMIC DNA]</scope>
    <source>
        <strain evidence="3 4">HHB10207 ss-3</strain>
    </source>
</reference>
<gene>
    <name evidence="3" type="ORF">SISSUDRAFT_1045806</name>
</gene>
<feature type="compositionally biased region" description="Basic and acidic residues" evidence="1">
    <location>
        <begin position="170"/>
        <end position="179"/>
    </location>
</feature>
<keyword evidence="2" id="KW-1133">Transmembrane helix</keyword>
<keyword evidence="2" id="KW-0812">Transmembrane</keyword>
<dbReference type="AlphaFoldDB" id="A0A166E946"/>
<feature type="compositionally biased region" description="Basic and acidic residues" evidence="1">
    <location>
        <begin position="126"/>
        <end position="159"/>
    </location>
</feature>
<dbReference type="EMBL" id="KV428048">
    <property type="protein sequence ID" value="KZT39333.1"/>
    <property type="molecule type" value="Genomic_DNA"/>
</dbReference>